<proteinExistence type="inferred from homology"/>
<comment type="caution">
    <text evidence="3">The sequence shown here is derived from an EMBL/GenBank/DDBJ whole genome shotgun (WGS) entry which is preliminary data.</text>
</comment>
<dbReference type="RefSeq" id="WP_169348434.1">
    <property type="nucleotide sequence ID" value="NZ_JABBJJ010000171.1"/>
</dbReference>
<dbReference type="Pfam" id="PF00106">
    <property type="entry name" value="adh_short"/>
    <property type="match status" value="1"/>
</dbReference>
<dbReference type="PANTHER" id="PTHR43477:SF1">
    <property type="entry name" value="DIHYDROANTICAPSIN 7-DEHYDROGENASE"/>
    <property type="match status" value="1"/>
</dbReference>
<reference evidence="3 4" key="1">
    <citation type="submission" date="2020-04" db="EMBL/GenBank/DDBJ databases">
        <title>Draft genome of Pyxidicoccus fallax type strain.</title>
        <authorList>
            <person name="Whitworth D.E."/>
        </authorList>
    </citation>
    <scope>NUCLEOTIDE SEQUENCE [LARGE SCALE GENOMIC DNA]</scope>
    <source>
        <strain evidence="3 4">DSM 14698</strain>
    </source>
</reference>
<dbReference type="PANTHER" id="PTHR43477">
    <property type="entry name" value="DIHYDROANTICAPSIN 7-DEHYDROGENASE"/>
    <property type="match status" value="1"/>
</dbReference>
<keyword evidence="4" id="KW-1185">Reference proteome</keyword>
<dbReference type="InterPro" id="IPR051122">
    <property type="entry name" value="SDR_DHRS6-like"/>
</dbReference>
<keyword evidence="2" id="KW-0560">Oxidoreductase</keyword>
<dbReference type="InterPro" id="IPR036291">
    <property type="entry name" value="NAD(P)-bd_dom_sf"/>
</dbReference>
<dbReference type="EMBL" id="JABBJJ010000171">
    <property type="protein sequence ID" value="NMO19181.1"/>
    <property type="molecule type" value="Genomic_DNA"/>
</dbReference>
<evidence type="ECO:0000256" key="2">
    <source>
        <dbReference type="ARBA" id="ARBA00023002"/>
    </source>
</evidence>
<name>A0A848LN97_9BACT</name>
<dbReference type="Proteomes" id="UP000518300">
    <property type="component" value="Unassembled WGS sequence"/>
</dbReference>
<comment type="similarity">
    <text evidence="1">Belongs to the short-chain dehydrogenases/reductases (SDR) family.</text>
</comment>
<evidence type="ECO:0000313" key="3">
    <source>
        <dbReference type="EMBL" id="NMO19181.1"/>
    </source>
</evidence>
<accession>A0A848LN97</accession>
<dbReference type="SUPFAM" id="SSF51735">
    <property type="entry name" value="NAD(P)-binding Rossmann-fold domains"/>
    <property type="match status" value="1"/>
</dbReference>
<dbReference type="InterPro" id="IPR002347">
    <property type="entry name" value="SDR_fam"/>
</dbReference>
<protein>
    <submittedName>
        <fullName evidence="3">SDR family NAD(P)-dependent oxidoreductase</fullName>
    </submittedName>
</protein>
<organism evidence="3 4">
    <name type="scientific">Pyxidicoccus fallax</name>
    <dbReference type="NCBI Taxonomy" id="394095"/>
    <lineage>
        <taxon>Bacteria</taxon>
        <taxon>Pseudomonadati</taxon>
        <taxon>Myxococcota</taxon>
        <taxon>Myxococcia</taxon>
        <taxon>Myxococcales</taxon>
        <taxon>Cystobacterineae</taxon>
        <taxon>Myxococcaceae</taxon>
        <taxon>Pyxidicoccus</taxon>
    </lineage>
</organism>
<evidence type="ECO:0000256" key="1">
    <source>
        <dbReference type="ARBA" id="ARBA00006484"/>
    </source>
</evidence>
<gene>
    <name evidence="3" type="ORF">HG543_30575</name>
</gene>
<dbReference type="Gene3D" id="3.40.50.720">
    <property type="entry name" value="NAD(P)-binding Rossmann-like Domain"/>
    <property type="match status" value="1"/>
</dbReference>
<sequence length="147" mass="15421">MSALTDQTVVIVGASSGIGLAAARAAAARGAQVVMLSRSQEKLDAAARRVEGKPPRAIAMNMLDAAAVDRVIPSLGPIDHLVLTAVDNELGSRAPVTALTNEQVERTFDKLRGFGQPEDLAHAIEFLMTNPYMTAHTLTVDGGFVAI</sequence>
<dbReference type="GO" id="GO:0016491">
    <property type="term" value="F:oxidoreductase activity"/>
    <property type="evidence" value="ECO:0007669"/>
    <property type="project" value="UniProtKB-KW"/>
</dbReference>
<evidence type="ECO:0000313" key="4">
    <source>
        <dbReference type="Proteomes" id="UP000518300"/>
    </source>
</evidence>
<dbReference type="AlphaFoldDB" id="A0A848LN97"/>